<organism evidence="1 2">
    <name type="scientific">Serratia aquatilis</name>
    <dbReference type="NCBI Taxonomy" id="1737515"/>
    <lineage>
        <taxon>Bacteria</taxon>
        <taxon>Pseudomonadati</taxon>
        <taxon>Pseudomonadota</taxon>
        <taxon>Gammaproteobacteria</taxon>
        <taxon>Enterobacterales</taxon>
        <taxon>Yersiniaceae</taxon>
        <taxon>Serratia</taxon>
    </lineage>
</organism>
<name>A0ABV6EHA9_9GAMM</name>
<evidence type="ECO:0000313" key="1">
    <source>
        <dbReference type="EMBL" id="MFC0228248.1"/>
    </source>
</evidence>
<dbReference type="Proteomes" id="UP001589792">
    <property type="component" value="Unassembled WGS sequence"/>
</dbReference>
<reference evidence="1 2" key="1">
    <citation type="submission" date="2024-09" db="EMBL/GenBank/DDBJ databases">
        <authorList>
            <person name="Sun Q."/>
            <person name="Mori K."/>
        </authorList>
    </citation>
    <scope>NUCLEOTIDE SEQUENCE [LARGE SCALE GENOMIC DNA]</scope>
    <source>
        <strain evidence="1 2">CCM 8626</strain>
    </source>
</reference>
<gene>
    <name evidence="1" type="ORF">ACFFJ3_17405</name>
</gene>
<dbReference type="RefSeq" id="WP_380677652.1">
    <property type="nucleotide sequence ID" value="NZ_CP173186.1"/>
</dbReference>
<sequence length="62" mass="6989">MSNKKPILIDNELRRAEVLLAASAELHGGPDDENEMSFVLLDKVLVRLRELKEAYEKGNTHA</sequence>
<protein>
    <submittedName>
        <fullName evidence="1">Uncharacterized protein</fullName>
    </submittedName>
</protein>
<proteinExistence type="predicted"/>
<evidence type="ECO:0000313" key="2">
    <source>
        <dbReference type="Proteomes" id="UP001589792"/>
    </source>
</evidence>
<accession>A0ABV6EHA9</accession>
<comment type="caution">
    <text evidence="1">The sequence shown here is derived from an EMBL/GenBank/DDBJ whole genome shotgun (WGS) entry which is preliminary data.</text>
</comment>
<keyword evidence="2" id="KW-1185">Reference proteome</keyword>
<dbReference type="EMBL" id="JBHLXG010000018">
    <property type="protein sequence ID" value="MFC0228248.1"/>
    <property type="molecule type" value="Genomic_DNA"/>
</dbReference>